<organism evidence="3">
    <name type="scientific">Gaeumannomyces tritici (strain R3-111a-1)</name>
    <name type="common">Wheat and barley take-all root rot fungus</name>
    <name type="synonym">Gaeumannomyces graminis var. tritici</name>
    <dbReference type="NCBI Taxonomy" id="644352"/>
    <lineage>
        <taxon>Eukaryota</taxon>
        <taxon>Fungi</taxon>
        <taxon>Dikarya</taxon>
        <taxon>Ascomycota</taxon>
        <taxon>Pezizomycotina</taxon>
        <taxon>Sordariomycetes</taxon>
        <taxon>Sordariomycetidae</taxon>
        <taxon>Magnaporthales</taxon>
        <taxon>Magnaporthaceae</taxon>
        <taxon>Gaeumannomyces</taxon>
    </lineage>
</organism>
<dbReference type="HOGENOM" id="CLU_1090067_0_0_1"/>
<gene>
    <name evidence="4" type="primary">20347041</name>
    <name evidence="3" type="ORF">GGTG_06583</name>
</gene>
<dbReference type="STRING" id="644352.J3NZ83"/>
<evidence type="ECO:0000313" key="4">
    <source>
        <dbReference type="EnsemblFungi" id="EJT76666"/>
    </source>
</evidence>
<reference evidence="5" key="1">
    <citation type="submission" date="2010-07" db="EMBL/GenBank/DDBJ databases">
        <title>The genome sequence of Gaeumannomyces graminis var. tritici strain R3-111a-1.</title>
        <authorList>
            <consortium name="The Broad Institute Genome Sequencing Platform"/>
            <person name="Ma L.-J."/>
            <person name="Dead R."/>
            <person name="Young S."/>
            <person name="Zeng Q."/>
            <person name="Koehrsen M."/>
            <person name="Alvarado L."/>
            <person name="Berlin A."/>
            <person name="Chapman S.B."/>
            <person name="Chen Z."/>
            <person name="Freedman E."/>
            <person name="Gellesch M."/>
            <person name="Goldberg J."/>
            <person name="Griggs A."/>
            <person name="Gujja S."/>
            <person name="Heilman E.R."/>
            <person name="Heiman D."/>
            <person name="Hepburn T."/>
            <person name="Howarth C."/>
            <person name="Jen D."/>
            <person name="Larson L."/>
            <person name="Mehta T."/>
            <person name="Neiman D."/>
            <person name="Pearson M."/>
            <person name="Roberts A."/>
            <person name="Saif S."/>
            <person name="Shea T."/>
            <person name="Shenoy N."/>
            <person name="Sisk P."/>
            <person name="Stolte C."/>
            <person name="Sykes S."/>
            <person name="Walk T."/>
            <person name="White J."/>
            <person name="Yandava C."/>
            <person name="Haas B."/>
            <person name="Nusbaum C."/>
            <person name="Birren B."/>
        </authorList>
    </citation>
    <scope>NUCLEOTIDE SEQUENCE [LARGE SCALE GENOMIC DNA]</scope>
    <source>
        <strain evidence="5">R3-111a-1</strain>
    </source>
</reference>
<reference evidence="4" key="4">
    <citation type="journal article" date="2015" name="G3 (Bethesda)">
        <title>Genome sequences of three phytopathogenic species of the Magnaporthaceae family of fungi.</title>
        <authorList>
            <person name="Okagaki L.H."/>
            <person name="Nunes C.C."/>
            <person name="Sailsbery J."/>
            <person name="Clay B."/>
            <person name="Brown D."/>
            <person name="John T."/>
            <person name="Oh Y."/>
            <person name="Young N."/>
            <person name="Fitzgerald M."/>
            <person name="Haas B.J."/>
            <person name="Zeng Q."/>
            <person name="Young S."/>
            <person name="Adiconis X."/>
            <person name="Fan L."/>
            <person name="Levin J.Z."/>
            <person name="Mitchell T.K."/>
            <person name="Okubara P.A."/>
            <person name="Farman M.L."/>
            <person name="Kohn L.M."/>
            <person name="Birren B."/>
            <person name="Ma L.-J."/>
            <person name="Dean R.A."/>
        </authorList>
    </citation>
    <scope>NUCLEOTIDE SEQUENCE</scope>
    <source>
        <strain evidence="4">R3-111a-1</strain>
    </source>
</reference>
<sequence length="255" mass="29994">MFNLYQFSIFLDFYLLFLFLFFINFYSFTDFYRLNGGFQRGTPWDPFLPPAAATTIPHPPHCLARETFVKNDELGRTIDDARSRRPQGVVFKSVIELCDSYISKRFSSESECEDSQCAIEKASSLGLRVPPIKQILFVSFRHESRKTAEQHPEACLQPLDHDPELVFTHTDLAPRNLILEDGTDDLWVVDWDEAGFYPRYFEYAGMHNFYVPEGWTWLARLRWRFFAWLVAGSWARERRFLSEALRKARRFGASR</sequence>
<evidence type="ECO:0000256" key="1">
    <source>
        <dbReference type="SAM" id="Phobius"/>
    </source>
</evidence>
<dbReference type="Pfam" id="PF01636">
    <property type="entry name" value="APH"/>
    <property type="match status" value="1"/>
</dbReference>
<evidence type="ECO:0000259" key="2">
    <source>
        <dbReference type="Pfam" id="PF01636"/>
    </source>
</evidence>
<name>J3NZ83_GAET3</name>
<reference evidence="3" key="2">
    <citation type="submission" date="2010-07" db="EMBL/GenBank/DDBJ databases">
        <authorList>
            <consortium name="The Broad Institute Genome Sequencing Platform"/>
            <consortium name="Broad Institute Genome Sequencing Center for Infectious Disease"/>
            <person name="Ma L.-J."/>
            <person name="Dead R."/>
            <person name="Young S."/>
            <person name="Zeng Q."/>
            <person name="Koehrsen M."/>
            <person name="Alvarado L."/>
            <person name="Berlin A."/>
            <person name="Chapman S.B."/>
            <person name="Chen Z."/>
            <person name="Freedman E."/>
            <person name="Gellesch M."/>
            <person name="Goldberg J."/>
            <person name="Griggs A."/>
            <person name="Gujja S."/>
            <person name="Heilman E.R."/>
            <person name="Heiman D."/>
            <person name="Hepburn T."/>
            <person name="Howarth C."/>
            <person name="Jen D."/>
            <person name="Larson L."/>
            <person name="Mehta T."/>
            <person name="Neiman D."/>
            <person name="Pearson M."/>
            <person name="Roberts A."/>
            <person name="Saif S."/>
            <person name="Shea T."/>
            <person name="Shenoy N."/>
            <person name="Sisk P."/>
            <person name="Stolte C."/>
            <person name="Sykes S."/>
            <person name="Walk T."/>
            <person name="White J."/>
            <person name="Yandava C."/>
            <person name="Haas B."/>
            <person name="Nusbaum C."/>
            <person name="Birren B."/>
        </authorList>
    </citation>
    <scope>NUCLEOTIDE SEQUENCE</scope>
    <source>
        <strain evidence="3">R3-111a-1</strain>
    </source>
</reference>
<dbReference type="RefSeq" id="XP_009222666.1">
    <property type="nucleotide sequence ID" value="XM_009224402.1"/>
</dbReference>
<evidence type="ECO:0000313" key="3">
    <source>
        <dbReference type="EMBL" id="EJT76666.1"/>
    </source>
</evidence>
<dbReference type="Proteomes" id="UP000006039">
    <property type="component" value="Unassembled WGS sequence"/>
</dbReference>
<dbReference type="VEuPathDB" id="FungiDB:GGTG_06583"/>
<keyword evidence="1" id="KW-0812">Transmembrane</keyword>
<dbReference type="GeneID" id="20347041"/>
<protein>
    <recommendedName>
        <fullName evidence="2">Aminoglycoside phosphotransferase domain-containing protein</fullName>
    </recommendedName>
</protein>
<keyword evidence="1" id="KW-1133">Transmembrane helix</keyword>
<dbReference type="PANTHER" id="PTHR21310">
    <property type="entry name" value="AMINOGLYCOSIDE PHOSPHOTRANSFERASE-RELATED-RELATED"/>
    <property type="match status" value="1"/>
</dbReference>
<dbReference type="PANTHER" id="PTHR21310:SF39">
    <property type="entry name" value="AMINOGLYCOSIDE PHOSPHOTRANSFERASE DOMAIN-CONTAINING PROTEIN"/>
    <property type="match status" value="1"/>
</dbReference>
<dbReference type="InterPro" id="IPR011009">
    <property type="entry name" value="Kinase-like_dom_sf"/>
</dbReference>
<dbReference type="SUPFAM" id="SSF56112">
    <property type="entry name" value="Protein kinase-like (PK-like)"/>
    <property type="match status" value="1"/>
</dbReference>
<accession>J3NZ83</accession>
<dbReference type="OrthoDB" id="4177236at2759"/>
<dbReference type="InterPro" id="IPR051678">
    <property type="entry name" value="AGP_Transferase"/>
</dbReference>
<dbReference type="AlphaFoldDB" id="J3NZ83"/>
<dbReference type="InterPro" id="IPR002575">
    <property type="entry name" value="Aminoglycoside_PTrfase"/>
</dbReference>
<reference evidence="4" key="5">
    <citation type="submission" date="2018-04" db="UniProtKB">
        <authorList>
            <consortium name="EnsemblFungi"/>
        </authorList>
    </citation>
    <scope>IDENTIFICATION</scope>
    <source>
        <strain evidence="4">R3-111a-1</strain>
    </source>
</reference>
<reference evidence="3" key="3">
    <citation type="submission" date="2010-09" db="EMBL/GenBank/DDBJ databases">
        <title>Annotation of Gaeumannomyces graminis var. tritici R3-111a-1.</title>
        <authorList>
            <consortium name="The Broad Institute Genome Sequencing Platform"/>
            <person name="Ma L.-J."/>
            <person name="Dead R."/>
            <person name="Young S.K."/>
            <person name="Zeng Q."/>
            <person name="Gargeya S."/>
            <person name="Fitzgerald M."/>
            <person name="Haas B."/>
            <person name="Abouelleil A."/>
            <person name="Alvarado L."/>
            <person name="Arachchi H.M."/>
            <person name="Berlin A."/>
            <person name="Brown A."/>
            <person name="Chapman S.B."/>
            <person name="Chen Z."/>
            <person name="Dunbar C."/>
            <person name="Freedman E."/>
            <person name="Gearin G."/>
            <person name="Gellesch M."/>
            <person name="Goldberg J."/>
            <person name="Griggs A."/>
            <person name="Gujja S."/>
            <person name="Heiman D."/>
            <person name="Howarth C."/>
            <person name="Larson L."/>
            <person name="Lui A."/>
            <person name="MacDonald P.J.P."/>
            <person name="Mehta T."/>
            <person name="Montmayeur A."/>
            <person name="Murphy C."/>
            <person name="Neiman D."/>
            <person name="Pearson M."/>
            <person name="Priest M."/>
            <person name="Roberts A."/>
            <person name="Saif S."/>
            <person name="Shea T."/>
            <person name="Shenoy N."/>
            <person name="Sisk P."/>
            <person name="Stolte C."/>
            <person name="Sykes S."/>
            <person name="Yandava C."/>
            <person name="Wortman J."/>
            <person name="Nusbaum C."/>
            <person name="Birren B."/>
        </authorList>
    </citation>
    <scope>NUCLEOTIDE SEQUENCE</scope>
    <source>
        <strain evidence="3">R3-111a-1</strain>
    </source>
</reference>
<proteinExistence type="predicted"/>
<dbReference type="EnsemblFungi" id="EJT76666">
    <property type="protein sequence ID" value="EJT76666"/>
    <property type="gene ID" value="GGTG_06583"/>
</dbReference>
<evidence type="ECO:0000313" key="5">
    <source>
        <dbReference type="Proteomes" id="UP000006039"/>
    </source>
</evidence>
<dbReference type="Gene3D" id="3.90.1200.10">
    <property type="match status" value="1"/>
</dbReference>
<keyword evidence="5" id="KW-1185">Reference proteome</keyword>
<keyword evidence="1" id="KW-0472">Membrane</keyword>
<feature type="transmembrane region" description="Helical" evidence="1">
    <location>
        <begin position="6"/>
        <end position="26"/>
    </location>
</feature>
<feature type="domain" description="Aminoglycoside phosphotransferase" evidence="2">
    <location>
        <begin position="148"/>
        <end position="221"/>
    </location>
</feature>
<dbReference type="EMBL" id="GL385397">
    <property type="protein sequence ID" value="EJT76666.1"/>
    <property type="molecule type" value="Genomic_DNA"/>
</dbReference>
<dbReference type="eggNOG" id="ENOG502SEM4">
    <property type="taxonomic scope" value="Eukaryota"/>
</dbReference>